<evidence type="ECO:0000313" key="2">
    <source>
        <dbReference type="EMBL" id="CAB3962223.1"/>
    </source>
</evidence>
<dbReference type="EMBL" id="CABWIL020000005">
    <property type="protein sequence ID" value="CAB3962223.1"/>
    <property type="molecule type" value="Genomic_DNA"/>
</dbReference>
<reference evidence="2 5" key="1">
    <citation type="submission" date="2020-04" db="EMBL/GenBank/DDBJ databases">
        <authorList>
            <person name="Depoorter E."/>
        </authorList>
    </citation>
    <scope>NUCLEOTIDE SEQUENCE [LARGE SCALE GENOMIC DNA]</scope>
    <source>
        <strain evidence="2 5">BCC0217</strain>
        <strain evidence="3 4">R-17378</strain>
    </source>
</reference>
<accession>A0A6J5IW27</accession>
<evidence type="ECO:0000256" key="1">
    <source>
        <dbReference type="SAM" id="MobiDB-lite"/>
    </source>
</evidence>
<protein>
    <submittedName>
        <fullName evidence="2">Uncharacterized protein</fullName>
    </submittedName>
</protein>
<dbReference type="AlphaFoldDB" id="A0A6J5IW27"/>
<dbReference type="RefSeq" id="WP_226217510.1">
    <property type="nucleotide sequence ID" value="NZ_CABVQG010000005.1"/>
</dbReference>
<keyword evidence="4" id="KW-1185">Reference proteome</keyword>
<organism evidence="2 5">
    <name type="scientific">Burkholderia aenigmatica</name>
    <dbReference type="NCBI Taxonomy" id="2015348"/>
    <lineage>
        <taxon>Bacteria</taxon>
        <taxon>Pseudomonadati</taxon>
        <taxon>Pseudomonadota</taxon>
        <taxon>Betaproteobacteria</taxon>
        <taxon>Burkholderiales</taxon>
        <taxon>Burkholderiaceae</taxon>
        <taxon>Burkholderia</taxon>
        <taxon>Burkholderia cepacia complex</taxon>
    </lineage>
</organism>
<evidence type="ECO:0000313" key="4">
    <source>
        <dbReference type="Proteomes" id="UP000494120"/>
    </source>
</evidence>
<evidence type="ECO:0000313" key="5">
    <source>
        <dbReference type="Proteomes" id="UP000494301"/>
    </source>
</evidence>
<evidence type="ECO:0000313" key="3">
    <source>
        <dbReference type="EMBL" id="VWC56535.1"/>
    </source>
</evidence>
<proteinExistence type="predicted"/>
<dbReference type="EMBL" id="CABVQG010000005">
    <property type="protein sequence ID" value="VWC56535.1"/>
    <property type="molecule type" value="Genomic_DNA"/>
</dbReference>
<name>A0A6J5IW27_9BURK</name>
<dbReference type="Proteomes" id="UP000494301">
    <property type="component" value="Unassembled WGS sequence"/>
</dbReference>
<feature type="region of interest" description="Disordered" evidence="1">
    <location>
        <begin position="1"/>
        <end position="53"/>
    </location>
</feature>
<dbReference type="Proteomes" id="UP000494120">
    <property type="component" value="Unassembled WGS sequence"/>
</dbReference>
<sequence length="69" mass="8056">MLMNDYPKWEKNVKDEQQEQAEARATDDGMPVVHPERQRSHAHSWKAVTPKQRISDARKRLGMGFLPNL</sequence>
<gene>
    <name evidence="3" type="ORF">BLA17378_01639</name>
    <name evidence="2" type="ORF">BLA3211_01609</name>
</gene>
<feature type="compositionally biased region" description="Basic and acidic residues" evidence="1">
    <location>
        <begin position="7"/>
        <end position="27"/>
    </location>
</feature>